<name>A0AAV4RV79_9ARAC</name>
<comment type="caution">
    <text evidence="1">The sequence shown here is derived from an EMBL/GenBank/DDBJ whole genome shotgun (WGS) entry which is preliminary data.</text>
</comment>
<dbReference type="EMBL" id="BPLQ01006646">
    <property type="protein sequence ID" value="GIY24215.1"/>
    <property type="molecule type" value="Genomic_DNA"/>
</dbReference>
<evidence type="ECO:0000313" key="2">
    <source>
        <dbReference type="Proteomes" id="UP001054837"/>
    </source>
</evidence>
<sequence length="102" mass="11664">MGVQILHKRTPLCEDLPMFSFTRTATLGVTTSLLARYRGTRHSTNTRPMFDEQGVMRAVRKRGRGGHVRGRMMHSERLQLNLDGGPCFPVRWSVGHDETRIK</sequence>
<accession>A0AAV4RV79</accession>
<dbReference type="AlphaFoldDB" id="A0AAV4RV79"/>
<gene>
    <name evidence="1" type="ORF">CDAR_250631</name>
</gene>
<protein>
    <submittedName>
        <fullName evidence="1">Uncharacterized protein</fullName>
    </submittedName>
</protein>
<reference evidence="1 2" key="1">
    <citation type="submission" date="2021-06" db="EMBL/GenBank/DDBJ databases">
        <title>Caerostris darwini draft genome.</title>
        <authorList>
            <person name="Kono N."/>
            <person name="Arakawa K."/>
        </authorList>
    </citation>
    <scope>NUCLEOTIDE SEQUENCE [LARGE SCALE GENOMIC DNA]</scope>
</reference>
<dbReference type="Proteomes" id="UP001054837">
    <property type="component" value="Unassembled WGS sequence"/>
</dbReference>
<evidence type="ECO:0000313" key="1">
    <source>
        <dbReference type="EMBL" id="GIY24215.1"/>
    </source>
</evidence>
<keyword evidence="2" id="KW-1185">Reference proteome</keyword>
<organism evidence="1 2">
    <name type="scientific">Caerostris darwini</name>
    <dbReference type="NCBI Taxonomy" id="1538125"/>
    <lineage>
        <taxon>Eukaryota</taxon>
        <taxon>Metazoa</taxon>
        <taxon>Ecdysozoa</taxon>
        <taxon>Arthropoda</taxon>
        <taxon>Chelicerata</taxon>
        <taxon>Arachnida</taxon>
        <taxon>Araneae</taxon>
        <taxon>Araneomorphae</taxon>
        <taxon>Entelegynae</taxon>
        <taxon>Araneoidea</taxon>
        <taxon>Araneidae</taxon>
        <taxon>Caerostris</taxon>
    </lineage>
</organism>
<proteinExistence type="predicted"/>